<dbReference type="InterPro" id="IPR000515">
    <property type="entry name" value="MetI-like"/>
</dbReference>
<dbReference type="PANTHER" id="PTHR30425">
    <property type="entry name" value="PHOSPHATE TRANSPORT SYSTEM PERMEASE PROTEIN PST"/>
    <property type="match status" value="1"/>
</dbReference>
<comment type="similarity">
    <text evidence="2">Belongs to the binding-protein-dependent transport system permease family. CysTW subfamily.</text>
</comment>
<keyword evidence="6 9" id="KW-0812">Transmembrane</keyword>
<dbReference type="Pfam" id="PF00528">
    <property type="entry name" value="BPD_transp_1"/>
    <property type="match status" value="1"/>
</dbReference>
<name>A0A6J6SR76_9ZZZZ</name>
<evidence type="ECO:0000256" key="5">
    <source>
        <dbReference type="ARBA" id="ARBA00022592"/>
    </source>
</evidence>
<feature type="transmembrane region" description="Helical" evidence="9">
    <location>
        <begin position="271"/>
        <end position="291"/>
    </location>
</feature>
<dbReference type="InterPro" id="IPR051124">
    <property type="entry name" value="Phosphate_Transport_Permease"/>
</dbReference>
<dbReference type="Gene3D" id="1.10.3720.10">
    <property type="entry name" value="MetI-like"/>
    <property type="match status" value="1"/>
</dbReference>
<keyword evidence="5" id="KW-0592">Phosphate transport</keyword>
<gene>
    <name evidence="11" type="ORF">UFOPK2786_00570</name>
</gene>
<organism evidence="11">
    <name type="scientific">freshwater metagenome</name>
    <dbReference type="NCBI Taxonomy" id="449393"/>
    <lineage>
        <taxon>unclassified sequences</taxon>
        <taxon>metagenomes</taxon>
        <taxon>ecological metagenomes</taxon>
    </lineage>
</organism>
<keyword evidence="7 9" id="KW-1133">Transmembrane helix</keyword>
<dbReference type="GO" id="GO:0006817">
    <property type="term" value="P:phosphate ion transport"/>
    <property type="evidence" value="ECO:0007669"/>
    <property type="project" value="UniProtKB-KW"/>
</dbReference>
<evidence type="ECO:0000256" key="1">
    <source>
        <dbReference type="ARBA" id="ARBA00004651"/>
    </source>
</evidence>
<comment type="subcellular location">
    <subcellularLocation>
        <location evidence="1">Cell membrane</location>
        <topology evidence="1">Multi-pass membrane protein</topology>
    </subcellularLocation>
</comment>
<dbReference type="GO" id="GO:0005886">
    <property type="term" value="C:plasma membrane"/>
    <property type="evidence" value="ECO:0007669"/>
    <property type="project" value="UniProtKB-SubCell"/>
</dbReference>
<feature type="transmembrane region" description="Helical" evidence="9">
    <location>
        <begin position="240"/>
        <end position="264"/>
    </location>
</feature>
<proteinExistence type="inferred from homology"/>
<dbReference type="NCBIfam" id="TIGR02138">
    <property type="entry name" value="phosphate_pstC"/>
    <property type="match status" value="1"/>
</dbReference>
<dbReference type="EMBL" id="CAEZYW010000065">
    <property type="protein sequence ID" value="CAB4737421.1"/>
    <property type="molecule type" value="Genomic_DNA"/>
</dbReference>
<evidence type="ECO:0000259" key="10">
    <source>
        <dbReference type="PROSITE" id="PS50928"/>
    </source>
</evidence>
<evidence type="ECO:0000256" key="4">
    <source>
        <dbReference type="ARBA" id="ARBA00022475"/>
    </source>
</evidence>
<reference evidence="11" key="1">
    <citation type="submission" date="2020-05" db="EMBL/GenBank/DDBJ databases">
        <authorList>
            <person name="Chiriac C."/>
            <person name="Salcher M."/>
            <person name="Ghai R."/>
            <person name="Kavagutti S V."/>
        </authorList>
    </citation>
    <scope>NUCLEOTIDE SEQUENCE</scope>
</reference>
<feature type="domain" description="ABC transmembrane type-1" evidence="10">
    <location>
        <begin position="93"/>
        <end position="321"/>
    </location>
</feature>
<dbReference type="SUPFAM" id="SSF161098">
    <property type="entry name" value="MetI-like"/>
    <property type="match status" value="1"/>
</dbReference>
<dbReference type="GO" id="GO:0005315">
    <property type="term" value="F:phosphate transmembrane transporter activity"/>
    <property type="evidence" value="ECO:0007669"/>
    <property type="project" value="InterPro"/>
</dbReference>
<dbReference type="CDD" id="cd06261">
    <property type="entry name" value="TM_PBP2"/>
    <property type="match status" value="1"/>
</dbReference>
<keyword evidence="8 9" id="KW-0472">Membrane</keyword>
<evidence type="ECO:0000256" key="3">
    <source>
        <dbReference type="ARBA" id="ARBA00022448"/>
    </source>
</evidence>
<accession>A0A6J6SR76</accession>
<feature type="transmembrane region" description="Helical" evidence="9">
    <location>
        <begin position="215"/>
        <end position="234"/>
    </location>
</feature>
<protein>
    <submittedName>
        <fullName evidence="11">Unannotated protein</fullName>
    </submittedName>
</protein>
<dbReference type="InterPro" id="IPR035906">
    <property type="entry name" value="MetI-like_sf"/>
</dbReference>
<dbReference type="InterPro" id="IPR011864">
    <property type="entry name" value="Phosphate_PstC"/>
</dbReference>
<evidence type="ECO:0000256" key="6">
    <source>
        <dbReference type="ARBA" id="ARBA00022692"/>
    </source>
</evidence>
<evidence type="ECO:0000313" key="11">
    <source>
        <dbReference type="EMBL" id="CAB4737421.1"/>
    </source>
</evidence>
<evidence type="ECO:0000256" key="8">
    <source>
        <dbReference type="ARBA" id="ARBA00023136"/>
    </source>
</evidence>
<dbReference type="PROSITE" id="PS50928">
    <property type="entry name" value="ABC_TM1"/>
    <property type="match status" value="1"/>
</dbReference>
<dbReference type="PANTHER" id="PTHR30425:SF1">
    <property type="entry name" value="PHOSPHATE TRANSPORT SYSTEM PERMEASE PROTEIN PSTC"/>
    <property type="match status" value="1"/>
</dbReference>
<sequence>MDAGLRHTRSMPDLDVQERRNFSASATANRGDRVFNRVITVAAFSALAVLAGIAIFLGAQTIPVLQTQGLSFLTTTAWDINTDPPTAGIWGMLYGSVVLAIIALVIAVPASLMMSIFMVFLAPKRLASILTNLIDLMAAIPSVILGLWAFYVLNPTAEVWQELLNQYLGWIPLFQNTSGNFLGTPFIAGFVLAIMMIPIVTSVTREVLSRTPPDLINASEALGCSMWTMLRFVALPYGRGGIVGGIMLGLGRALGETIAVFFVLKIIFDTNWYNIIESGGGSVATLIVSRFGEISGPYELQLLLAAGFFLFIMTLIVNVLANLIVNRTGRLQK</sequence>
<dbReference type="AlphaFoldDB" id="A0A6J6SR76"/>
<evidence type="ECO:0000256" key="7">
    <source>
        <dbReference type="ARBA" id="ARBA00022989"/>
    </source>
</evidence>
<feature type="transmembrane region" description="Helical" evidence="9">
    <location>
        <begin position="133"/>
        <end position="153"/>
    </location>
</feature>
<keyword evidence="4" id="KW-1003">Cell membrane</keyword>
<keyword evidence="3" id="KW-0813">Transport</keyword>
<feature type="transmembrane region" description="Helical" evidence="9">
    <location>
        <begin position="93"/>
        <end position="121"/>
    </location>
</feature>
<feature type="transmembrane region" description="Helical" evidence="9">
    <location>
        <begin position="303"/>
        <end position="325"/>
    </location>
</feature>
<feature type="transmembrane region" description="Helical" evidence="9">
    <location>
        <begin position="38"/>
        <end position="59"/>
    </location>
</feature>
<feature type="transmembrane region" description="Helical" evidence="9">
    <location>
        <begin position="182"/>
        <end position="203"/>
    </location>
</feature>
<evidence type="ECO:0000256" key="9">
    <source>
        <dbReference type="SAM" id="Phobius"/>
    </source>
</evidence>
<evidence type="ECO:0000256" key="2">
    <source>
        <dbReference type="ARBA" id="ARBA00007069"/>
    </source>
</evidence>